<dbReference type="Proteomes" id="UP000247978">
    <property type="component" value="Unassembled WGS sequence"/>
</dbReference>
<feature type="transmembrane region" description="Helical" evidence="1">
    <location>
        <begin position="53"/>
        <end position="72"/>
    </location>
</feature>
<evidence type="ECO:0000313" key="3">
    <source>
        <dbReference type="Proteomes" id="UP000247978"/>
    </source>
</evidence>
<name>A0A2V3VYI6_9BACI</name>
<dbReference type="EMBL" id="QJJQ01000009">
    <property type="protein sequence ID" value="PXW85971.1"/>
    <property type="molecule type" value="Genomic_DNA"/>
</dbReference>
<feature type="transmembrane region" description="Helical" evidence="1">
    <location>
        <begin position="125"/>
        <end position="145"/>
    </location>
</feature>
<feature type="transmembrane region" description="Helical" evidence="1">
    <location>
        <begin position="157"/>
        <end position="179"/>
    </location>
</feature>
<gene>
    <name evidence="2" type="ORF">DFR56_109134</name>
</gene>
<proteinExistence type="predicted"/>
<reference evidence="2 3" key="1">
    <citation type="submission" date="2018-05" db="EMBL/GenBank/DDBJ databases">
        <title>Genomic Encyclopedia of Type Strains, Phase IV (KMG-IV): sequencing the most valuable type-strain genomes for metagenomic binning, comparative biology and taxonomic classification.</title>
        <authorList>
            <person name="Goeker M."/>
        </authorList>
    </citation>
    <scope>NUCLEOTIDE SEQUENCE [LARGE SCALE GENOMIC DNA]</scope>
    <source>
        <strain evidence="2 3">DSM 28556</strain>
    </source>
</reference>
<sequence>MINYIMDILVENIFAIIPIVISLLAILSRGYLSEFHTELDTIIETKNSRLKADYVRALLIGFLITLSFSFVVMNNYYLSISLEYVLLLIACGTGAFLFQLFIRALIMSSKRMGKAKKRFNRMIKLLALSNFLIWFSMVFILAMIIDYQKLDNQEFLLLLISLLIFNTFFVMISVIIATLTTTTRLKYKVENIPQKKVDKMLKELYIVVFLDEERVLMSKGKEENVYSVSKPYYIYYSSSHRLQNIYIERGARVKGF</sequence>
<keyword evidence="1" id="KW-1133">Transmembrane helix</keyword>
<feature type="transmembrane region" description="Helical" evidence="1">
    <location>
        <begin position="84"/>
        <end position="105"/>
    </location>
</feature>
<comment type="caution">
    <text evidence="2">The sequence shown here is derived from an EMBL/GenBank/DDBJ whole genome shotgun (WGS) entry which is preliminary data.</text>
</comment>
<keyword evidence="3" id="KW-1185">Reference proteome</keyword>
<feature type="transmembrane region" description="Helical" evidence="1">
    <location>
        <begin position="12"/>
        <end position="32"/>
    </location>
</feature>
<protein>
    <submittedName>
        <fullName evidence="2">Uncharacterized protein</fullName>
    </submittedName>
</protein>
<dbReference type="RefSeq" id="WP_110395923.1">
    <property type="nucleotide sequence ID" value="NZ_JBHUHB010000001.1"/>
</dbReference>
<keyword evidence="1" id="KW-0812">Transmembrane</keyword>
<organism evidence="2 3">
    <name type="scientific">Pseudogracilibacillus auburnensis</name>
    <dbReference type="NCBI Taxonomy" id="1494959"/>
    <lineage>
        <taxon>Bacteria</taxon>
        <taxon>Bacillati</taxon>
        <taxon>Bacillota</taxon>
        <taxon>Bacilli</taxon>
        <taxon>Bacillales</taxon>
        <taxon>Bacillaceae</taxon>
        <taxon>Pseudogracilibacillus</taxon>
    </lineage>
</organism>
<accession>A0A2V3VYI6</accession>
<evidence type="ECO:0000313" key="2">
    <source>
        <dbReference type="EMBL" id="PXW85971.1"/>
    </source>
</evidence>
<evidence type="ECO:0000256" key="1">
    <source>
        <dbReference type="SAM" id="Phobius"/>
    </source>
</evidence>
<dbReference type="AlphaFoldDB" id="A0A2V3VYI6"/>
<keyword evidence="1" id="KW-0472">Membrane</keyword>